<accession>A6ZSF0</accession>
<dbReference type="EMBL" id="AAFW02000067">
    <property type="protein sequence ID" value="EDN62882.1"/>
    <property type="molecule type" value="Genomic_DNA"/>
</dbReference>
<name>A6ZSF0_YEAS7</name>
<dbReference type="AlphaFoldDB" id="A6ZSF0"/>
<evidence type="ECO:0000313" key="1">
    <source>
        <dbReference type="EMBL" id="EDN62882.1"/>
    </source>
</evidence>
<evidence type="ECO:0000313" key="2">
    <source>
        <dbReference type="Proteomes" id="UP000007060"/>
    </source>
</evidence>
<gene>
    <name evidence="1" type="ORF">SCY_4861</name>
</gene>
<protein>
    <submittedName>
        <fullName evidence="1">Conserved protein</fullName>
    </submittedName>
</protein>
<dbReference type="Proteomes" id="UP000007060">
    <property type="component" value="Unassembled WGS sequence"/>
</dbReference>
<sequence>MPIIGVPRCLENPFCAPAKFPLSVKKKIRI</sequence>
<comment type="caution">
    <text evidence="1">The sequence shown here is derived from an EMBL/GenBank/DDBJ whole genome shotgun (WGS) entry which is preliminary data.</text>
</comment>
<organism evidence="1 2">
    <name type="scientific">Saccharomyces cerevisiae (strain YJM789)</name>
    <name type="common">Baker's yeast</name>
    <dbReference type="NCBI Taxonomy" id="307796"/>
    <lineage>
        <taxon>Eukaryota</taxon>
        <taxon>Fungi</taxon>
        <taxon>Dikarya</taxon>
        <taxon>Ascomycota</taxon>
        <taxon>Saccharomycotina</taxon>
        <taxon>Saccharomycetes</taxon>
        <taxon>Saccharomycetales</taxon>
        <taxon>Saccharomycetaceae</taxon>
        <taxon>Saccharomyces</taxon>
    </lineage>
</organism>
<proteinExistence type="predicted"/>
<reference evidence="1 2" key="1">
    <citation type="journal article" date="2007" name="Proc. Natl. Acad. Sci. U.S.A.">
        <title>Genome sequencing and comparative analysis of Saccharomyces cerevisiae strain YJM789.</title>
        <authorList>
            <person name="Wei W."/>
            <person name="McCusker J.H."/>
            <person name="Hyman R.W."/>
            <person name="Jones T."/>
            <person name="Ning Y."/>
            <person name="Cao Z."/>
            <person name="Gu Z."/>
            <person name="Bruno D."/>
            <person name="Miranda M."/>
            <person name="Nguyen M."/>
            <person name="Wilhelmy J."/>
            <person name="Komp C."/>
            <person name="Tamse R."/>
            <person name="Wang X."/>
            <person name="Jia P."/>
            <person name="Luedi P."/>
            <person name="Oefner P.J."/>
            <person name="David L."/>
            <person name="Dietrich F.S."/>
            <person name="Li Y."/>
            <person name="Davis R.W."/>
            <person name="Steinmetz L.M."/>
        </authorList>
    </citation>
    <scope>NUCLEOTIDE SEQUENCE [LARGE SCALE GENOMIC DNA]</scope>
    <source>
        <strain evidence="1 2">YJM789</strain>
    </source>
</reference>
<dbReference type="HOGENOM" id="CLU_3406606_0_0_1"/>